<keyword evidence="2" id="KW-1185">Reference proteome</keyword>
<evidence type="ECO:0000313" key="1">
    <source>
        <dbReference type="EMBL" id="KAF0461857.1"/>
    </source>
</evidence>
<gene>
    <name evidence="1" type="ORF">F8M41_000340</name>
</gene>
<name>A0A8H3XGC5_GIGMA</name>
<sequence length="593" mass="68845">MSDIKFSFCPRTFANLNGLSKHMAICVKNAKATGQIIANNSTLIRNYLKPIKLVKQKQKDHVDINEYYSNSDNNKYYSNSEFSAKSMSFKDIKFRKVSKQTKSIEINSSIDLNSTYTGPSSVSNTDNISDKFAYMSIELDESNNASNSFDLDPTSDLLDEYETTLHENQEFSNDFLNNSAYTNDNQASSSDKEIVQEFSNEAYADLMLSNAAGNAIISFFNKHSKHSKSPLTKNIKQGKEFMNNIKSNLSYKKTKVLELDNTEYFLYHMDLISCIESKLEIPNIAQRLEFEYKELYKTTENGKEITHKEQNNGICDINIYEATIINRMHHLDLGLFKHQINFTLDLLKEQYGASILDKIDNRLANIPRFLGLKIFKNGNSLLARITAGVYHNIIKVMIFVLDNLNIGKTIQEKLLKLYEIYHTTDLIKKYGSLNGFSTETYESLHKDFVKKPYYLTNKQNIEDQILKIIYHTTDLIKKYGSLNGFSTETYESLHKDFVKKPYYLTNKQNIEDQILKIIYLLFHIKTTEESALNLALIWWYNFKSTNDPYYYGCPRLKKTELYNIVDIEAIKNYVHIIPRFDKSNDYLVNKYIF</sequence>
<reference evidence="1 2" key="1">
    <citation type="journal article" date="2019" name="Environ. Microbiol.">
        <title>At the nexus of three kingdoms: the genome of the mycorrhizal fungus Gigaspora margarita provides insights into plant, endobacterial and fungal interactions.</title>
        <authorList>
            <person name="Venice F."/>
            <person name="Ghignone S."/>
            <person name="Salvioli di Fossalunga A."/>
            <person name="Amselem J."/>
            <person name="Novero M."/>
            <person name="Xianan X."/>
            <person name="Sedzielewska Toro K."/>
            <person name="Morin E."/>
            <person name="Lipzen A."/>
            <person name="Grigoriev I.V."/>
            <person name="Henrissat B."/>
            <person name="Martin F.M."/>
            <person name="Bonfante P."/>
        </authorList>
    </citation>
    <scope>NUCLEOTIDE SEQUENCE [LARGE SCALE GENOMIC DNA]</scope>
    <source>
        <strain evidence="1 2">BEG34</strain>
    </source>
</reference>
<proteinExistence type="predicted"/>
<comment type="caution">
    <text evidence="1">The sequence shown here is derived from an EMBL/GenBank/DDBJ whole genome shotgun (WGS) entry which is preliminary data.</text>
</comment>
<dbReference type="AlphaFoldDB" id="A0A8H3XGC5"/>
<protein>
    <submittedName>
        <fullName evidence="1">Zn-finger domain-containing protein</fullName>
    </submittedName>
</protein>
<accession>A0A8H3XGC5</accession>
<dbReference type="EMBL" id="WTPW01001019">
    <property type="protein sequence ID" value="KAF0461857.1"/>
    <property type="molecule type" value="Genomic_DNA"/>
</dbReference>
<dbReference type="Proteomes" id="UP000439903">
    <property type="component" value="Unassembled WGS sequence"/>
</dbReference>
<evidence type="ECO:0000313" key="2">
    <source>
        <dbReference type="Proteomes" id="UP000439903"/>
    </source>
</evidence>
<organism evidence="1 2">
    <name type="scientific">Gigaspora margarita</name>
    <dbReference type="NCBI Taxonomy" id="4874"/>
    <lineage>
        <taxon>Eukaryota</taxon>
        <taxon>Fungi</taxon>
        <taxon>Fungi incertae sedis</taxon>
        <taxon>Mucoromycota</taxon>
        <taxon>Glomeromycotina</taxon>
        <taxon>Glomeromycetes</taxon>
        <taxon>Diversisporales</taxon>
        <taxon>Gigasporaceae</taxon>
        <taxon>Gigaspora</taxon>
    </lineage>
</organism>